<dbReference type="Pfam" id="PF01464">
    <property type="entry name" value="SLT"/>
    <property type="match status" value="1"/>
</dbReference>
<evidence type="ECO:0000313" key="2">
    <source>
        <dbReference type="EMBL" id="GAA3200109.1"/>
    </source>
</evidence>
<evidence type="ECO:0000313" key="3">
    <source>
        <dbReference type="Proteomes" id="UP001501237"/>
    </source>
</evidence>
<comment type="caution">
    <text evidence="2">The sequence shown here is derived from an EMBL/GenBank/DDBJ whole genome shotgun (WGS) entry which is preliminary data.</text>
</comment>
<dbReference type="InterPro" id="IPR023346">
    <property type="entry name" value="Lysozyme-like_dom_sf"/>
</dbReference>
<name>A0ABP6Q1E2_9ACTN</name>
<dbReference type="Proteomes" id="UP001501237">
    <property type="component" value="Unassembled WGS sequence"/>
</dbReference>
<accession>A0ABP6Q1E2</accession>
<dbReference type="Gene3D" id="1.10.530.10">
    <property type="match status" value="1"/>
</dbReference>
<proteinExistence type="predicted"/>
<evidence type="ECO:0000259" key="1">
    <source>
        <dbReference type="Pfam" id="PF01464"/>
    </source>
</evidence>
<dbReference type="SUPFAM" id="SSF53955">
    <property type="entry name" value="Lysozyme-like"/>
    <property type="match status" value="1"/>
</dbReference>
<dbReference type="InterPro" id="IPR008258">
    <property type="entry name" value="Transglycosylase_SLT_dom_1"/>
</dbReference>
<sequence>MLRNPRVGRISPQAPRNRSIGLRTAVVTAAAGMTLTMGTVLPAEAATPQTVAKVATVQKAAKKKVKKKTRKQRNIAIAKKMVAKRGWSKRQQKCLVLLWTKESNWNHKSYNRSSGAGGIPQALPASKMRTAGKDWRTNPKTQIKWGLRYIKGRYGTPCGGWNHWRSSGWY</sequence>
<dbReference type="EMBL" id="BAAAUV010000003">
    <property type="protein sequence ID" value="GAA3200109.1"/>
    <property type="molecule type" value="Genomic_DNA"/>
</dbReference>
<keyword evidence="3" id="KW-1185">Reference proteome</keyword>
<feature type="domain" description="Transglycosylase SLT" evidence="1">
    <location>
        <begin position="91"/>
        <end position="159"/>
    </location>
</feature>
<organism evidence="2 3">
    <name type="scientific">Actinocorallia longicatena</name>
    <dbReference type="NCBI Taxonomy" id="111803"/>
    <lineage>
        <taxon>Bacteria</taxon>
        <taxon>Bacillati</taxon>
        <taxon>Actinomycetota</taxon>
        <taxon>Actinomycetes</taxon>
        <taxon>Streptosporangiales</taxon>
        <taxon>Thermomonosporaceae</taxon>
        <taxon>Actinocorallia</taxon>
    </lineage>
</organism>
<reference evidence="3" key="1">
    <citation type="journal article" date="2019" name="Int. J. Syst. Evol. Microbiol.">
        <title>The Global Catalogue of Microorganisms (GCM) 10K type strain sequencing project: providing services to taxonomists for standard genome sequencing and annotation.</title>
        <authorList>
            <consortium name="The Broad Institute Genomics Platform"/>
            <consortium name="The Broad Institute Genome Sequencing Center for Infectious Disease"/>
            <person name="Wu L."/>
            <person name="Ma J."/>
        </authorList>
    </citation>
    <scope>NUCLEOTIDE SEQUENCE [LARGE SCALE GENOMIC DNA]</scope>
    <source>
        <strain evidence="3">JCM 9377</strain>
    </source>
</reference>
<protein>
    <recommendedName>
        <fullName evidence="1">Transglycosylase SLT domain-containing protein</fullName>
    </recommendedName>
</protein>
<gene>
    <name evidence="2" type="ORF">GCM10010468_12610</name>
</gene>